<dbReference type="AlphaFoldDB" id="A0AAV4DX28"/>
<gene>
    <name evidence="1" type="ORF">PoB_007531800</name>
</gene>
<organism evidence="1 2">
    <name type="scientific">Plakobranchus ocellatus</name>
    <dbReference type="NCBI Taxonomy" id="259542"/>
    <lineage>
        <taxon>Eukaryota</taxon>
        <taxon>Metazoa</taxon>
        <taxon>Spiralia</taxon>
        <taxon>Lophotrochozoa</taxon>
        <taxon>Mollusca</taxon>
        <taxon>Gastropoda</taxon>
        <taxon>Heterobranchia</taxon>
        <taxon>Euthyneura</taxon>
        <taxon>Panpulmonata</taxon>
        <taxon>Sacoglossa</taxon>
        <taxon>Placobranchoidea</taxon>
        <taxon>Plakobranchidae</taxon>
        <taxon>Plakobranchus</taxon>
    </lineage>
</organism>
<reference evidence="1 2" key="1">
    <citation type="journal article" date="2021" name="Elife">
        <title>Chloroplast acquisition without the gene transfer in kleptoplastic sea slugs, Plakobranchus ocellatus.</title>
        <authorList>
            <person name="Maeda T."/>
            <person name="Takahashi S."/>
            <person name="Yoshida T."/>
            <person name="Shimamura S."/>
            <person name="Takaki Y."/>
            <person name="Nagai Y."/>
            <person name="Toyoda A."/>
            <person name="Suzuki Y."/>
            <person name="Arimoto A."/>
            <person name="Ishii H."/>
            <person name="Satoh N."/>
            <person name="Nishiyama T."/>
            <person name="Hasebe M."/>
            <person name="Maruyama T."/>
            <person name="Minagawa J."/>
            <person name="Obokata J."/>
            <person name="Shigenobu S."/>
        </authorList>
    </citation>
    <scope>NUCLEOTIDE SEQUENCE [LARGE SCALE GENOMIC DNA]</scope>
</reference>
<name>A0AAV4DX28_9GAST</name>
<sequence length="81" mass="8952">MTYCPKSSQGRPIHRVKRINESGSWRMLTVARRCSTPTTCQNILYQEGEESKAVRGDGPTLASRVLSNIGEQAGKSIAWTV</sequence>
<dbReference type="Proteomes" id="UP000735302">
    <property type="component" value="Unassembled WGS sequence"/>
</dbReference>
<accession>A0AAV4DX28</accession>
<evidence type="ECO:0000313" key="2">
    <source>
        <dbReference type="Proteomes" id="UP000735302"/>
    </source>
</evidence>
<keyword evidence="2" id="KW-1185">Reference proteome</keyword>
<protein>
    <submittedName>
        <fullName evidence="1">Uncharacterized protein</fullName>
    </submittedName>
</protein>
<proteinExistence type="predicted"/>
<evidence type="ECO:0000313" key="1">
    <source>
        <dbReference type="EMBL" id="GFO48813.1"/>
    </source>
</evidence>
<comment type="caution">
    <text evidence="1">The sequence shown here is derived from an EMBL/GenBank/DDBJ whole genome shotgun (WGS) entry which is preliminary data.</text>
</comment>
<dbReference type="EMBL" id="BLXT01008455">
    <property type="protein sequence ID" value="GFO48813.1"/>
    <property type="molecule type" value="Genomic_DNA"/>
</dbReference>